<keyword evidence="6" id="KW-0966">Cell projection</keyword>
<keyword evidence="4" id="KW-0106">Calcium</keyword>
<evidence type="ECO:0000256" key="4">
    <source>
        <dbReference type="ARBA" id="ARBA00022837"/>
    </source>
</evidence>
<feature type="region of interest" description="Disordered" evidence="7">
    <location>
        <begin position="236"/>
        <end position="280"/>
    </location>
</feature>
<evidence type="ECO:0000313" key="10">
    <source>
        <dbReference type="Proteomes" id="UP000246078"/>
    </source>
</evidence>
<dbReference type="VEuPathDB" id="TriTrypDB:ECC02_003364"/>
<keyword evidence="6" id="KW-0969">Cilium</keyword>
<dbReference type="VEuPathDB" id="TriTrypDB:C4B63_35g100"/>
<reference evidence="9 10" key="1">
    <citation type="journal article" date="2018" name="Microb. Genom.">
        <title>Expanding an expanded genome: long-read sequencing of Trypanosoma cruzi.</title>
        <authorList>
            <person name="Berna L."/>
            <person name="Rodriguez M."/>
            <person name="Chiribao M.L."/>
            <person name="Parodi-Talice A."/>
            <person name="Pita S."/>
            <person name="Rijo G."/>
            <person name="Alvarez-Valin F."/>
            <person name="Robello C."/>
        </authorList>
    </citation>
    <scope>NUCLEOTIDE SEQUENCE [LARGE SCALE GENOMIC DNA]</scope>
    <source>
        <strain evidence="9 10">TCC</strain>
    </source>
</reference>
<keyword evidence="5 9" id="KW-0282">Flagellum</keyword>
<dbReference type="OrthoDB" id="272063at2759"/>
<comment type="caution">
    <text evidence="9">The sequence shown here is derived from an EMBL/GenBank/DDBJ whole genome shotgun (WGS) entry which is preliminary data.</text>
</comment>
<evidence type="ECO:0000256" key="7">
    <source>
        <dbReference type="SAM" id="MobiDB-lite"/>
    </source>
</evidence>
<dbReference type="VEuPathDB" id="TriTrypDB:TCSYLVIO_001098"/>
<keyword evidence="2" id="KW-0479">Metal-binding</keyword>
<accession>A0A2V2XI39</accession>
<dbReference type="VEuPathDB" id="TriTrypDB:TcCL_NonESM07316"/>
<dbReference type="VEuPathDB" id="TriTrypDB:C3747_6g514"/>
<dbReference type="VEuPathDB" id="TriTrypDB:Tc_MARK_10273"/>
<dbReference type="Gene3D" id="1.10.238.10">
    <property type="entry name" value="EF-hand"/>
    <property type="match status" value="1"/>
</dbReference>
<evidence type="ECO:0000256" key="1">
    <source>
        <dbReference type="ARBA" id="ARBA00004230"/>
    </source>
</evidence>
<dbReference type="VEuPathDB" id="TriTrypDB:TcBrA4_0006820"/>
<sequence>MGCCGSKEDTCGLVYMEMRRRLGVTPTSTEDAASTTRRNSEFRRILAMNRGKCWDATGAVCATVEQLQIFAHETWQLSSVHAYNEQLLRDAAEDICRFNSVFSAGFTVVLRRCDYRPWLLCMCEFYRVMSVFEKFKLLANGGWERKSITALSLTKCLNALKTEFASAFASSKGPGSAFQPPASASAAAVLEEVSRWSRHSLSFGEGDDGGASTRVVPLVTLVRWLVLRHVMSLSSEWTPSAPATPKEREKKEEKEEEEEEKEEEEEEKEEEEEEEVGELEEAKQSWNELFLQKRLLLRRVLGDVLELTAFFDAITRGTQRLSEADAKTGMYEHFAMEECFENRSVHDTLVQLAFRAAVKEWGDDPSCIKAIPPFRLFLQAYIAVLELYHQVMRHEGMSCGKDPLYGSPAPDLDREFLRHVLKAVCSDSDGSNDDCAVQVVRSLFGEYDDSRQVSFLQVASAWTARLVRMGERRELKNISELFHSLGLCDQSRRASLLSLLLAHGWESNETAAMFNALRVEVDLPSYSHADEVACACVYRQWVTEWEMWERVAASSGEKGDGMDSYSADGNSILADIHLRRLLHGVYGAMVAVRALEETFLQDDSDFFTGFNKHAWSAETPVPMQARSNVLRVSTVTLGLQGFGEAPARTTEGGKEQGEMDGPEMEYDTVLSLVQYVSSYYVADRMQCWKDEAWRRLQTTWPVSNGDARLHAFFQSVIPQEYKTDFASEGEIDGSHSFCDKLYAQYASDVVPIMSSSGFRALCSKAVRVVGDPNTFNLTVEELPTFLRYVLRYMHVLISFGVPHNGHVFDGAAITWDKMREWVLRELGAAMDGVLETELKQFAAKHEDAVSLPDLAGWFALRGATWGFAGARMHVWMHSVREMIPVRATAGDRKKRRELTSEFGTADHHIPIAALMELCSVRYKLWRVWPLELGSGFVLFCVRETNDVLQRLDLKDCRIHQRDLFLLLLFIHTYLDVFLEVECMAEKRSAATGNPEVAALQEEGDAGKMWHSKSQDLLAWMHAPWEDDTIRSALQEIVRSRGLDEETLLRDILDSGAVPRTTSHMARSVACFVARATVASAFQQFYEKAAERRRSESVWRRLRERLPSDDSMEQRGKRQHLFTLMDVQGRGILTLCDLYRGMVELLALHEFREDLQPVVFRAFFATKAVTFPQRSVVYLTDGNEQFITAAEFRAFLWYVYTYFELYHMFDTLCMNGPNPAKKEVSLEAFLAATPLLRSWGFCVDDMVAAFATISGRCKEGGAMYFTEFAVWASRHQLTPERCFRDEEYEQDKEEEEKEEDTLMGLRCECEDKDGGRCNAAA</sequence>
<gene>
    <name evidence="9" type="ORF">C3747_6g514</name>
</gene>
<dbReference type="VEuPathDB" id="TriTrypDB:TcCLB.507891.20"/>
<feature type="compositionally biased region" description="Acidic residues" evidence="7">
    <location>
        <begin position="254"/>
        <end position="279"/>
    </location>
</feature>
<dbReference type="GO" id="GO:0046872">
    <property type="term" value="F:metal ion binding"/>
    <property type="evidence" value="ECO:0007669"/>
    <property type="project" value="UniProtKB-KW"/>
</dbReference>
<evidence type="ECO:0000256" key="3">
    <source>
        <dbReference type="ARBA" id="ARBA00022737"/>
    </source>
</evidence>
<evidence type="ECO:0000256" key="6">
    <source>
        <dbReference type="ARBA" id="ARBA00023069"/>
    </source>
</evidence>
<evidence type="ECO:0000256" key="5">
    <source>
        <dbReference type="ARBA" id="ARBA00022846"/>
    </source>
</evidence>
<dbReference type="VEuPathDB" id="TriTrypDB:TCDM_08080"/>
<comment type="subcellular location">
    <subcellularLocation>
        <location evidence="1">Cell projection</location>
        <location evidence="1">Cilium</location>
        <location evidence="1">Flagellum</location>
    </subcellularLocation>
</comment>
<evidence type="ECO:0000259" key="8">
    <source>
        <dbReference type="Pfam" id="PF22592"/>
    </source>
</evidence>
<dbReference type="VEuPathDB" id="TriTrypDB:TCDM_08081"/>
<proteinExistence type="predicted"/>
<evidence type="ECO:0000256" key="2">
    <source>
        <dbReference type="ARBA" id="ARBA00022723"/>
    </source>
</evidence>
<dbReference type="EMBL" id="PRFC01000006">
    <property type="protein sequence ID" value="PWV20457.1"/>
    <property type="molecule type" value="Genomic_DNA"/>
</dbReference>
<evidence type="ECO:0000313" key="9">
    <source>
        <dbReference type="EMBL" id="PWV20457.1"/>
    </source>
</evidence>
<dbReference type="InterPro" id="IPR054322">
    <property type="entry name" value="FCABP_EF-hand"/>
</dbReference>
<feature type="domain" description="Flagellar calcium-binding protein EF-hand" evidence="8">
    <location>
        <begin position="1102"/>
        <end position="1198"/>
    </location>
</feature>
<dbReference type="Pfam" id="PF22592">
    <property type="entry name" value="FCaBP_EF-hand"/>
    <property type="match status" value="1"/>
</dbReference>
<protein>
    <submittedName>
        <fullName evidence="9">Putative flagellar calcium-binding-like protein</fullName>
    </submittedName>
</protein>
<organism evidence="9 10">
    <name type="scientific">Trypanosoma cruzi</name>
    <dbReference type="NCBI Taxonomy" id="5693"/>
    <lineage>
        <taxon>Eukaryota</taxon>
        <taxon>Discoba</taxon>
        <taxon>Euglenozoa</taxon>
        <taxon>Kinetoplastea</taxon>
        <taxon>Metakinetoplastina</taxon>
        <taxon>Trypanosomatida</taxon>
        <taxon>Trypanosomatidae</taxon>
        <taxon>Trypanosoma</taxon>
        <taxon>Schizotrypanum</taxon>
    </lineage>
</organism>
<keyword evidence="3" id="KW-0677">Repeat</keyword>
<name>A0A2V2XI39_TRYCR</name>
<dbReference type="GO" id="GO:0031514">
    <property type="term" value="C:motile cilium"/>
    <property type="evidence" value="ECO:0007669"/>
    <property type="project" value="UniProtKB-SubCell"/>
</dbReference>
<dbReference type="VEuPathDB" id="TriTrypDB:TcCLB.506749.10"/>
<dbReference type="VEuPathDB" id="TriTrypDB:BCY84_22758"/>
<dbReference type="VEuPathDB" id="TriTrypDB:TcG_08327"/>
<dbReference type="Proteomes" id="UP000246078">
    <property type="component" value="Unassembled WGS sequence"/>
</dbReference>
<dbReference type="VEuPathDB" id="TriTrypDB:TcYC6_0054910"/>
<dbReference type="SMR" id="A0A2V2XI39"/>